<name>A0AAE1G5V7_PETCI</name>
<evidence type="ECO:0000313" key="2">
    <source>
        <dbReference type="Proteomes" id="UP001286313"/>
    </source>
</evidence>
<accession>A0AAE1G5V7</accession>
<dbReference type="EMBL" id="JAWQEG010000653">
    <property type="protein sequence ID" value="KAK3887054.1"/>
    <property type="molecule type" value="Genomic_DNA"/>
</dbReference>
<reference evidence="1" key="1">
    <citation type="submission" date="2023-10" db="EMBL/GenBank/DDBJ databases">
        <title>Genome assemblies of two species of porcelain crab, Petrolisthes cinctipes and Petrolisthes manimaculis (Anomura: Porcellanidae).</title>
        <authorList>
            <person name="Angst P."/>
        </authorList>
    </citation>
    <scope>NUCLEOTIDE SEQUENCE</scope>
    <source>
        <strain evidence="1">PB745_01</strain>
        <tissue evidence="1">Gill</tissue>
    </source>
</reference>
<gene>
    <name evidence="1" type="ORF">Pcinc_008819</name>
</gene>
<dbReference type="AlphaFoldDB" id="A0AAE1G5V7"/>
<dbReference type="Proteomes" id="UP001286313">
    <property type="component" value="Unassembled WGS sequence"/>
</dbReference>
<organism evidence="1 2">
    <name type="scientific">Petrolisthes cinctipes</name>
    <name type="common">Flat porcelain crab</name>
    <dbReference type="NCBI Taxonomy" id="88211"/>
    <lineage>
        <taxon>Eukaryota</taxon>
        <taxon>Metazoa</taxon>
        <taxon>Ecdysozoa</taxon>
        <taxon>Arthropoda</taxon>
        <taxon>Crustacea</taxon>
        <taxon>Multicrustacea</taxon>
        <taxon>Malacostraca</taxon>
        <taxon>Eumalacostraca</taxon>
        <taxon>Eucarida</taxon>
        <taxon>Decapoda</taxon>
        <taxon>Pleocyemata</taxon>
        <taxon>Anomura</taxon>
        <taxon>Galatheoidea</taxon>
        <taxon>Porcellanidae</taxon>
        <taxon>Petrolisthes</taxon>
    </lineage>
</organism>
<protein>
    <submittedName>
        <fullName evidence="1">Uncharacterized protein</fullName>
    </submittedName>
</protein>
<proteinExistence type="predicted"/>
<evidence type="ECO:0000313" key="1">
    <source>
        <dbReference type="EMBL" id="KAK3887054.1"/>
    </source>
</evidence>
<comment type="caution">
    <text evidence="1">The sequence shown here is derived from an EMBL/GenBank/DDBJ whole genome shotgun (WGS) entry which is preliminary data.</text>
</comment>
<sequence>MVRGELELEWTCHGCQQPDPAPVQQLDDSTTSWLRRFNGRADRADLAFYVLVPLLLEEAATVKQQVTLVSENLLNRRQRSIYISIHSRLFWLWEQYEDEEITMAAFLKSCSTISGLGPTPISAMQND</sequence>
<keyword evidence="2" id="KW-1185">Reference proteome</keyword>